<dbReference type="Gene3D" id="3.10.450.50">
    <property type="match status" value="1"/>
</dbReference>
<protein>
    <submittedName>
        <fullName evidence="2">DUF4878 domain-containing protein</fullName>
    </submittedName>
</protein>
<keyword evidence="3" id="KW-1185">Reference proteome</keyword>
<dbReference type="AlphaFoldDB" id="A0A9X2MJ69"/>
<dbReference type="InterPro" id="IPR024267">
    <property type="entry name" value="DUF4878"/>
</dbReference>
<feature type="domain" description="DUF4878" evidence="1">
    <location>
        <begin position="19"/>
        <end position="93"/>
    </location>
</feature>
<evidence type="ECO:0000259" key="1">
    <source>
        <dbReference type="Pfam" id="PF12870"/>
    </source>
</evidence>
<accession>A0A9X2MJ69</accession>
<dbReference type="EMBL" id="JANJZL010000011">
    <property type="protein sequence ID" value="MCR2045033.1"/>
    <property type="molecule type" value="Genomic_DNA"/>
</dbReference>
<evidence type="ECO:0000313" key="3">
    <source>
        <dbReference type="Proteomes" id="UP001142078"/>
    </source>
</evidence>
<proteinExistence type="predicted"/>
<dbReference type="PROSITE" id="PS51257">
    <property type="entry name" value="PROKAR_LIPOPROTEIN"/>
    <property type="match status" value="1"/>
</dbReference>
<name>A0A9X2MJ69_9FIRM</name>
<dbReference type="Proteomes" id="UP001142078">
    <property type="component" value="Unassembled WGS sequence"/>
</dbReference>
<dbReference type="Pfam" id="PF12870">
    <property type="entry name" value="DUF4878"/>
    <property type="match status" value="1"/>
</dbReference>
<gene>
    <name evidence="2" type="ORF">NSA23_13065</name>
</gene>
<dbReference type="OrthoDB" id="1751623at2"/>
<evidence type="ECO:0000313" key="2">
    <source>
        <dbReference type="EMBL" id="MCR2045033.1"/>
    </source>
</evidence>
<reference evidence="2" key="1">
    <citation type="submission" date="2022-07" db="EMBL/GenBank/DDBJ databases">
        <title>Enhanced cultured diversity of the mouse gut microbiota enables custom-made synthetic communities.</title>
        <authorList>
            <person name="Afrizal A."/>
        </authorList>
    </citation>
    <scope>NUCLEOTIDE SEQUENCE</scope>
    <source>
        <strain evidence="2">DSM 29482</strain>
    </source>
</reference>
<organism evidence="2 3">
    <name type="scientific">Anaerosalibacter massiliensis</name>
    <dbReference type="NCBI Taxonomy" id="1347392"/>
    <lineage>
        <taxon>Bacteria</taxon>
        <taxon>Bacillati</taxon>
        <taxon>Bacillota</taxon>
        <taxon>Tissierellia</taxon>
        <taxon>Tissierellales</taxon>
        <taxon>Sporanaerobacteraceae</taxon>
        <taxon>Anaerosalibacter</taxon>
    </lineage>
</organism>
<comment type="caution">
    <text evidence="2">The sequence shown here is derived from an EMBL/GenBank/DDBJ whole genome shotgun (WGS) entry which is preliminary data.</text>
</comment>
<dbReference type="RefSeq" id="WP_042682720.1">
    <property type="nucleotide sequence ID" value="NZ_CABKTM010000049.1"/>
</dbReference>
<sequence>MKKVISVFLIAFLTISMTGCVKNHPQDTVESYLNAIKSGELGNLDEYLLEGKEKNEEHEFILKDEFEQAMINAYSKLEYEILSTEIEGDNAKVETKIKSPDLGSAMEDTIMEVIPKLLEDAFNEAFNENAEDNFDEEATQKEIEETFINKINKDKLPMAENTVKIKLVKKDKEWLIDLDKEFSNALSGDLEKSLDGLDNIE</sequence>